<proteinExistence type="inferred from homology"/>
<dbReference type="GO" id="GO:0065002">
    <property type="term" value="P:intracellular protein transmembrane transport"/>
    <property type="evidence" value="ECO:0007669"/>
    <property type="project" value="TreeGrafter"/>
</dbReference>
<keyword evidence="6 7" id="KW-0472">Membrane</keyword>
<feature type="transmembrane region" description="Helical" evidence="7">
    <location>
        <begin position="93"/>
        <end position="114"/>
    </location>
</feature>
<dbReference type="GO" id="GO:0043953">
    <property type="term" value="P:protein transport by the Tat complex"/>
    <property type="evidence" value="ECO:0007669"/>
    <property type="project" value="UniProtKB-UniRule"/>
</dbReference>
<protein>
    <recommendedName>
        <fullName evidence="7">Sec-independent protein translocase protein TatC</fullName>
    </recommendedName>
</protein>
<evidence type="ECO:0000256" key="3">
    <source>
        <dbReference type="ARBA" id="ARBA00022927"/>
    </source>
</evidence>
<dbReference type="PANTHER" id="PTHR30371:SF0">
    <property type="entry name" value="SEC-INDEPENDENT PROTEIN TRANSLOCASE PROTEIN TATC, CHLOROPLASTIC-RELATED"/>
    <property type="match status" value="1"/>
</dbReference>
<evidence type="ECO:0000313" key="9">
    <source>
        <dbReference type="Proteomes" id="UP000319804"/>
    </source>
</evidence>
<evidence type="ECO:0000256" key="2">
    <source>
        <dbReference type="ARBA" id="ARBA00022692"/>
    </source>
</evidence>
<dbReference type="PRINTS" id="PR01840">
    <property type="entry name" value="TATCFAMILY"/>
</dbReference>
<dbReference type="AlphaFoldDB" id="A0A4Y3ULX0"/>
<dbReference type="PANTHER" id="PTHR30371">
    <property type="entry name" value="SEC-INDEPENDENT PROTEIN TRANSLOCASE PROTEIN TATC"/>
    <property type="match status" value="1"/>
</dbReference>
<comment type="similarity">
    <text evidence="7">Belongs to the TatC family.</text>
</comment>
<dbReference type="NCBIfam" id="TIGR00945">
    <property type="entry name" value="tatC"/>
    <property type="match status" value="1"/>
</dbReference>
<comment type="caution">
    <text evidence="8">The sequence shown here is derived from an EMBL/GenBank/DDBJ whole genome shotgun (WGS) entry which is preliminary data.</text>
</comment>
<keyword evidence="3 7" id="KW-0653">Protein transport</keyword>
<gene>
    <name evidence="7" type="primary">tatC</name>
    <name evidence="8" type="ORF">FHX68_0721</name>
</gene>
<feature type="transmembrane region" description="Helical" evidence="7">
    <location>
        <begin position="175"/>
        <end position="199"/>
    </location>
</feature>
<keyword evidence="2 7" id="KW-0812">Transmembrane</keyword>
<comment type="subcellular location">
    <subcellularLocation>
        <location evidence="7">Cell membrane</location>
        <topology evidence="7">Multi-pass membrane protein</topology>
    </subcellularLocation>
    <subcellularLocation>
        <location evidence="1">Membrane</location>
        <topology evidence="1">Multi-pass membrane protein</topology>
    </subcellularLocation>
</comment>
<sequence>MATAEHPPLNAENAPRRDKRMSLGQHLVELRRRLVIAMIALVVGMAVAYFLTDWIIGAMTEPIRIVAEQRGDSELVKLMYPTITGPFDMRLRISFVVGIILSAPVWLWQLWAFLMPGLTRKEIRSTIGFVAAAIPLFFAGCFVGWWVMPHIVEIMASFSAEGAANMYDAKYYYDFVFKLVIVVGVSFVIPVFLVALNLAGIMSGKAILKSWRVAVLVTVAFAGLATPAADVVSMLMLAGILIVLFFAAAGLSMLFDRRRAKRAAADLRPLA</sequence>
<keyword evidence="7" id="KW-1003">Cell membrane</keyword>
<dbReference type="GO" id="GO:0009977">
    <property type="term" value="F:proton motive force dependent protein transmembrane transporter activity"/>
    <property type="evidence" value="ECO:0007669"/>
    <property type="project" value="TreeGrafter"/>
</dbReference>
<dbReference type="EMBL" id="VFPS01000001">
    <property type="protein sequence ID" value="TQN00613.1"/>
    <property type="molecule type" value="Genomic_DNA"/>
</dbReference>
<evidence type="ECO:0000256" key="4">
    <source>
        <dbReference type="ARBA" id="ARBA00022989"/>
    </source>
</evidence>
<dbReference type="InterPro" id="IPR002033">
    <property type="entry name" value="TatC"/>
</dbReference>
<feature type="transmembrane region" description="Helical" evidence="7">
    <location>
        <begin position="235"/>
        <end position="255"/>
    </location>
</feature>
<evidence type="ECO:0000256" key="5">
    <source>
        <dbReference type="ARBA" id="ARBA00023010"/>
    </source>
</evidence>
<dbReference type="Proteomes" id="UP000319804">
    <property type="component" value="Unassembled WGS sequence"/>
</dbReference>
<evidence type="ECO:0000256" key="1">
    <source>
        <dbReference type="ARBA" id="ARBA00004141"/>
    </source>
</evidence>
<keyword evidence="9" id="KW-1185">Reference proteome</keyword>
<feature type="transmembrane region" description="Helical" evidence="7">
    <location>
        <begin position="211"/>
        <end position="229"/>
    </location>
</feature>
<evidence type="ECO:0000256" key="7">
    <source>
        <dbReference type="HAMAP-Rule" id="MF_00902"/>
    </source>
</evidence>
<feature type="transmembrane region" description="Helical" evidence="7">
    <location>
        <begin position="126"/>
        <end position="148"/>
    </location>
</feature>
<dbReference type="GO" id="GO:0033281">
    <property type="term" value="C:TAT protein transport complex"/>
    <property type="evidence" value="ECO:0007669"/>
    <property type="project" value="UniProtKB-UniRule"/>
</dbReference>
<keyword evidence="5 7" id="KW-0811">Translocation</keyword>
<evidence type="ECO:0000256" key="6">
    <source>
        <dbReference type="ARBA" id="ARBA00023136"/>
    </source>
</evidence>
<comment type="function">
    <text evidence="7">Part of the twin-arginine translocation (Tat) system that transports large folded proteins containing a characteristic twin-arginine motif in their signal peptide across membranes. Together with TatB, TatC is part of a receptor directly interacting with Tat signal peptides.</text>
</comment>
<comment type="subunit">
    <text evidence="7">The Tat system comprises two distinct complexes: a TatABC complex, containing multiple copies of TatA, TatB and TatC subunits, and a separate TatA complex, containing only TatA subunits. Substrates initially bind to the TatABC complex, which probably triggers association of the separate TatA complex to form the active translocon.</text>
</comment>
<organism evidence="8 9">
    <name type="scientific">Microbacterium lacticum</name>
    <dbReference type="NCBI Taxonomy" id="33885"/>
    <lineage>
        <taxon>Bacteria</taxon>
        <taxon>Bacillati</taxon>
        <taxon>Actinomycetota</taxon>
        <taxon>Actinomycetes</taxon>
        <taxon>Micrococcales</taxon>
        <taxon>Microbacteriaceae</taxon>
        <taxon>Microbacterium</taxon>
    </lineage>
</organism>
<accession>A0A4Y3ULX0</accession>
<keyword evidence="4 7" id="KW-1133">Transmembrane helix</keyword>
<dbReference type="Pfam" id="PF00902">
    <property type="entry name" value="TatC"/>
    <property type="match status" value="1"/>
</dbReference>
<name>A0A4Y3ULX0_9MICO</name>
<evidence type="ECO:0000313" key="8">
    <source>
        <dbReference type="EMBL" id="TQN00613.1"/>
    </source>
</evidence>
<keyword evidence="7" id="KW-0813">Transport</keyword>
<feature type="transmembrane region" description="Helical" evidence="7">
    <location>
        <begin position="34"/>
        <end position="52"/>
    </location>
</feature>
<dbReference type="HAMAP" id="MF_00902">
    <property type="entry name" value="TatC"/>
    <property type="match status" value="1"/>
</dbReference>
<reference evidence="8 9" key="1">
    <citation type="submission" date="2019-06" db="EMBL/GenBank/DDBJ databases">
        <title>Sequencing the genomes of 1000 actinobacteria strains.</title>
        <authorList>
            <person name="Klenk H.-P."/>
        </authorList>
    </citation>
    <scope>NUCLEOTIDE SEQUENCE [LARGE SCALE GENOMIC DNA]</scope>
    <source>
        <strain evidence="8 9">DSM 20427</strain>
    </source>
</reference>